<dbReference type="GO" id="GO:0005524">
    <property type="term" value="F:ATP binding"/>
    <property type="evidence" value="ECO:0007669"/>
    <property type="project" value="InterPro"/>
</dbReference>
<dbReference type="SMART" id="SM00490">
    <property type="entry name" value="HELICc"/>
    <property type="match status" value="1"/>
</dbReference>
<gene>
    <name evidence="6" type="ORF">E6O75_ATG01210</name>
</gene>
<dbReference type="AlphaFoldDB" id="A0A4Z1PTW3"/>
<feature type="region of interest" description="Disordered" evidence="3">
    <location>
        <begin position="18"/>
        <end position="46"/>
    </location>
</feature>
<keyword evidence="2" id="KW-0175">Coiled coil</keyword>
<feature type="domain" description="Helicase ATP-binding" evidence="4">
    <location>
        <begin position="66"/>
        <end position="229"/>
    </location>
</feature>
<keyword evidence="1" id="KW-0347">Helicase</keyword>
<dbReference type="EMBL" id="SNSC02000002">
    <property type="protein sequence ID" value="TID26717.1"/>
    <property type="molecule type" value="Genomic_DNA"/>
</dbReference>
<dbReference type="SMART" id="SM00487">
    <property type="entry name" value="DEXDc"/>
    <property type="match status" value="1"/>
</dbReference>
<dbReference type="InterPro" id="IPR050742">
    <property type="entry name" value="Helicase_Restrict-Modif_Enz"/>
</dbReference>
<dbReference type="PROSITE" id="PS51192">
    <property type="entry name" value="HELICASE_ATP_BIND_1"/>
    <property type="match status" value="1"/>
</dbReference>
<evidence type="ECO:0000313" key="7">
    <source>
        <dbReference type="Proteomes" id="UP000298493"/>
    </source>
</evidence>
<dbReference type="Gene3D" id="3.40.50.300">
    <property type="entry name" value="P-loop containing nucleotide triphosphate hydrolases"/>
    <property type="match status" value="2"/>
</dbReference>
<dbReference type="GO" id="GO:0000403">
    <property type="term" value="F:Y-form DNA binding"/>
    <property type="evidence" value="ECO:0007669"/>
    <property type="project" value="TreeGrafter"/>
</dbReference>
<dbReference type="PANTHER" id="PTHR47396">
    <property type="entry name" value="TYPE I RESTRICTION ENZYME ECOKI R PROTEIN"/>
    <property type="match status" value="1"/>
</dbReference>
<dbReference type="GO" id="GO:0032042">
    <property type="term" value="P:mitochondrial DNA metabolic process"/>
    <property type="evidence" value="ECO:0007669"/>
    <property type="project" value="TreeGrafter"/>
</dbReference>
<dbReference type="InterPro" id="IPR006935">
    <property type="entry name" value="Helicase/UvrB_N"/>
</dbReference>
<dbReference type="STRING" id="86259.A0A4Z1PTW3"/>
<keyword evidence="1" id="KW-0378">Hydrolase</keyword>
<dbReference type="GO" id="GO:0036121">
    <property type="term" value="F:double-stranded DNA helicase activity"/>
    <property type="evidence" value="ECO:0007669"/>
    <property type="project" value="TreeGrafter"/>
</dbReference>
<dbReference type="Pfam" id="PF00271">
    <property type="entry name" value="Helicase_C"/>
    <property type="match status" value="1"/>
</dbReference>
<dbReference type="Proteomes" id="UP000298493">
    <property type="component" value="Unassembled WGS sequence"/>
</dbReference>
<dbReference type="InterPro" id="IPR001650">
    <property type="entry name" value="Helicase_C-like"/>
</dbReference>
<keyword evidence="1" id="KW-0067">ATP-binding</keyword>
<dbReference type="GO" id="GO:0070125">
    <property type="term" value="P:mitochondrial translational elongation"/>
    <property type="evidence" value="ECO:0007669"/>
    <property type="project" value="TreeGrafter"/>
</dbReference>
<feature type="compositionally biased region" description="Low complexity" evidence="3">
    <location>
        <begin position="34"/>
        <end position="43"/>
    </location>
</feature>
<evidence type="ECO:0000256" key="3">
    <source>
        <dbReference type="SAM" id="MobiDB-lite"/>
    </source>
</evidence>
<accession>A0A4Z1PTW3</accession>
<evidence type="ECO:0000256" key="1">
    <source>
        <dbReference type="ARBA" id="ARBA00022806"/>
    </source>
</evidence>
<evidence type="ECO:0000313" key="6">
    <source>
        <dbReference type="EMBL" id="TID26717.1"/>
    </source>
</evidence>
<evidence type="ECO:0000256" key="2">
    <source>
        <dbReference type="SAM" id="Coils"/>
    </source>
</evidence>
<dbReference type="InterPro" id="IPR014001">
    <property type="entry name" value="Helicase_ATP-bd"/>
</dbReference>
<proteinExistence type="predicted"/>
<dbReference type="CDD" id="cd18799">
    <property type="entry name" value="SF2_C_EcoAI-like"/>
    <property type="match status" value="1"/>
</dbReference>
<feature type="coiled-coil region" evidence="2">
    <location>
        <begin position="625"/>
        <end position="652"/>
    </location>
</feature>
<dbReference type="SUPFAM" id="SSF52540">
    <property type="entry name" value="P-loop containing nucleoside triphosphate hydrolases"/>
    <property type="match status" value="1"/>
</dbReference>
<dbReference type="PROSITE" id="PS51194">
    <property type="entry name" value="HELICASE_CTER"/>
    <property type="match status" value="1"/>
</dbReference>
<sequence length="663" mass="73859">MLLGRLPLRRSQLSIHALRPTPPRTPSIQRTRHSSAAAALSPATPEQSYQIRLRPYQEESIQAVLSSLEKGHKRLGLSLATGSGKTVVFTQLIDRVPPRNVTANQTLILAHRQELVDQAYRHCALAYPDKHIEIELGKSHASGAAEITVASMQSITSKDRIQKYDPTAFKLVLVDEAHHIVAPKYLEILEHFGLRNLQDDSPALVGVSATMSRFDGLKLGAALDHIVYHKDYVEMINEKWLTDVMFTTVAIEADLSKVKSRTDGDFQTEALSRVINTPENNEVTFIAWKERAADRKATLVFCVDVNHIHDLTNTFRLHGVESHFVTGETPTKLRSATLDAFKRGEFPVLLNCGVFTEGTDIPSVDCVLLARPTKSRNLLVQMIGRGVRLHPGKENCHVIDMVSSLNLGVVTTPTLFGLDPNELVENASVDDLKARLERKNAEIAEAESLPAPAQGRKFSGSLAFTEYDSVNDLIEDMTGDQHIRAISPFAWVQVSDTRYILTTNSGNHLSIDTTDDYNEPFRVDYTARLPAPLIKKSPFMRPRTIATASSFQDAVHAADKFASEVFNYIFISKTQGWRRGPASPSQLEYLNKIRDKDSQLEADDITKGQAGDMITKLKFGAKGRFKKLDARRQKILKEQRTLEKKLADLELREKVTVGPIGDS</sequence>
<evidence type="ECO:0000259" key="5">
    <source>
        <dbReference type="PROSITE" id="PS51194"/>
    </source>
</evidence>
<dbReference type="CDD" id="cd18032">
    <property type="entry name" value="DEXHc_RE_I_III_res"/>
    <property type="match status" value="1"/>
</dbReference>
<protein>
    <submittedName>
        <fullName evidence="6">14-3-3 protein</fullName>
    </submittedName>
</protein>
<dbReference type="InterPro" id="IPR027417">
    <property type="entry name" value="P-loop_NTPase"/>
</dbReference>
<keyword evidence="1" id="KW-0547">Nucleotide-binding</keyword>
<evidence type="ECO:0000259" key="4">
    <source>
        <dbReference type="PROSITE" id="PS51192"/>
    </source>
</evidence>
<keyword evidence="7" id="KW-1185">Reference proteome</keyword>
<name>A0A4Z1PTW3_9PEZI</name>
<dbReference type="Pfam" id="PF04851">
    <property type="entry name" value="ResIII"/>
    <property type="match status" value="1"/>
</dbReference>
<dbReference type="GO" id="GO:0005759">
    <property type="term" value="C:mitochondrial matrix"/>
    <property type="evidence" value="ECO:0007669"/>
    <property type="project" value="TreeGrafter"/>
</dbReference>
<comment type="caution">
    <text evidence="6">The sequence shown here is derived from an EMBL/GenBank/DDBJ whole genome shotgun (WGS) entry which is preliminary data.</text>
</comment>
<dbReference type="GO" id="GO:0016787">
    <property type="term" value="F:hydrolase activity"/>
    <property type="evidence" value="ECO:0007669"/>
    <property type="project" value="InterPro"/>
</dbReference>
<organism evidence="6 7">
    <name type="scientific">Venturia nashicola</name>
    <dbReference type="NCBI Taxonomy" id="86259"/>
    <lineage>
        <taxon>Eukaryota</taxon>
        <taxon>Fungi</taxon>
        <taxon>Dikarya</taxon>
        <taxon>Ascomycota</taxon>
        <taxon>Pezizomycotina</taxon>
        <taxon>Dothideomycetes</taxon>
        <taxon>Pleosporomycetidae</taxon>
        <taxon>Venturiales</taxon>
        <taxon>Venturiaceae</taxon>
        <taxon>Venturia</taxon>
    </lineage>
</organism>
<dbReference type="PANTHER" id="PTHR47396:SF1">
    <property type="entry name" value="ATP-DEPENDENT HELICASE IRC3-RELATED"/>
    <property type="match status" value="1"/>
</dbReference>
<dbReference type="GO" id="GO:0061749">
    <property type="term" value="F:forked DNA-dependent helicase activity"/>
    <property type="evidence" value="ECO:0007669"/>
    <property type="project" value="TreeGrafter"/>
</dbReference>
<feature type="domain" description="Helicase C-terminal" evidence="5">
    <location>
        <begin position="280"/>
        <end position="447"/>
    </location>
</feature>
<reference evidence="6 7" key="1">
    <citation type="submission" date="2019-04" db="EMBL/GenBank/DDBJ databases">
        <title>High contiguity whole genome sequence and gene annotation resource for two Venturia nashicola isolates.</title>
        <authorList>
            <person name="Prokchorchik M."/>
            <person name="Won K."/>
            <person name="Lee Y."/>
            <person name="Choi E.D."/>
            <person name="Segonzac C."/>
            <person name="Sohn K.H."/>
        </authorList>
    </citation>
    <scope>NUCLEOTIDE SEQUENCE [LARGE SCALE GENOMIC DNA]</scope>
    <source>
        <strain evidence="6 7">PRI2</strain>
    </source>
</reference>